<dbReference type="SUPFAM" id="SSF50249">
    <property type="entry name" value="Nucleic acid-binding proteins"/>
    <property type="match status" value="1"/>
</dbReference>
<evidence type="ECO:0000256" key="3">
    <source>
        <dbReference type="ARBA" id="ARBA00004496"/>
    </source>
</evidence>
<evidence type="ECO:0000259" key="17">
    <source>
        <dbReference type="PROSITE" id="PS50126"/>
    </source>
</evidence>
<dbReference type="GO" id="GO:0008995">
    <property type="term" value="F:ribonuclease E activity"/>
    <property type="evidence" value="ECO:0007669"/>
    <property type="project" value="UniProtKB-EC"/>
</dbReference>
<feature type="region of interest" description="Disordered" evidence="16">
    <location>
        <begin position="871"/>
        <end position="1256"/>
    </location>
</feature>
<comment type="catalytic activity">
    <reaction evidence="13">
        <text>Endonucleolytic cleavage of single-stranded RNA in A- and U-rich regions.</text>
        <dbReference type="EC" id="3.1.26.12"/>
    </reaction>
</comment>
<dbReference type="Pfam" id="PF04760">
    <property type="entry name" value="IF2_N"/>
    <property type="match status" value="1"/>
</dbReference>
<comment type="subcellular location">
    <subcellularLocation>
        <location evidence="3">Cytoplasm</location>
    </subcellularLocation>
</comment>
<keyword evidence="12" id="KW-0694">RNA-binding</keyword>
<keyword evidence="6" id="KW-0507">mRNA processing</keyword>
<keyword evidence="10" id="KW-0862">Zinc</keyword>
<dbReference type="InterPro" id="IPR004659">
    <property type="entry name" value="RNase_E/G"/>
</dbReference>
<organism evidence="18 19">
    <name type="scientific">Pseudonocardia ammonioxydans</name>
    <dbReference type="NCBI Taxonomy" id="260086"/>
    <lineage>
        <taxon>Bacteria</taxon>
        <taxon>Bacillati</taxon>
        <taxon>Actinomycetota</taxon>
        <taxon>Actinomycetes</taxon>
        <taxon>Pseudonocardiales</taxon>
        <taxon>Pseudonocardiaceae</taxon>
        <taxon>Pseudonocardia</taxon>
    </lineage>
</organism>
<evidence type="ECO:0000256" key="12">
    <source>
        <dbReference type="ARBA" id="ARBA00022884"/>
    </source>
</evidence>
<feature type="compositionally biased region" description="Basic residues" evidence="16">
    <location>
        <begin position="372"/>
        <end position="381"/>
    </location>
</feature>
<feature type="compositionally biased region" description="Low complexity" evidence="16">
    <location>
        <begin position="233"/>
        <end position="265"/>
    </location>
</feature>
<feature type="compositionally biased region" description="Gly residues" evidence="16">
    <location>
        <begin position="881"/>
        <end position="908"/>
    </location>
</feature>
<feature type="compositionally biased region" description="Low complexity" evidence="16">
    <location>
        <begin position="1222"/>
        <end position="1236"/>
    </location>
</feature>
<dbReference type="SMART" id="SM00316">
    <property type="entry name" value="S1"/>
    <property type="match status" value="1"/>
</dbReference>
<evidence type="ECO:0000256" key="10">
    <source>
        <dbReference type="ARBA" id="ARBA00022833"/>
    </source>
</evidence>
<dbReference type="Gene3D" id="2.40.50.140">
    <property type="entry name" value="Nucleic acid-binding proteins"/>
    <property type="match status" value="1"/>
</dbReference>
<dbReference type="GO" id="GO:0046872">
    <property type="term" value="F:metal ion binding"/>
    <property type="evidence" value="ECO:0007669"/>
    <property type="project" value="UniProtKB-KW"/>
</dbReference>
<dbReference type="InterPro" id="IPR003029">
    <property type="entry name" value="S1_domain"/>
</dbReference>
<dbReference type="FunFam" id="2.40.50.140:FF:000066">
    <property type="entry name" value="Ribonuclease E"/>
    <property type="match status" value="1"/>
</dbReference>
<feature type="compositionally biased region" description="Low complexity" evidence="16">
    <location>
        <begin position="177"/>
        <end position="190"/>
    </location>
</feature>
<feature type="compositionally biased region" description="Basic residues" evidence="16">
    <location>
        <begin position="309"/>
        <end position="322"/>
    </location>
</feature>
<evidence type="ECO:0000256" key="8">
    <source>
        <dbReference type="ARBA" id="ARBA00022723"/>
    </source>
</evidence>
<feature type="compositionally biased region" description="Acidic residues" evidence="16">
    <location>
        <begin position="289"/>
        <end position="305"/>
    </location>
</feature>
<dbReference type="EC" id="3.1.26.12" evidence="14"/>
<feature type="domain" description="S1 motif" evidence="17">
    <location>
        <begin position="495"/>
        <end position="578"/>
    </location>
</feature>
<accession>A0A1I5E616</accession>
<dbReference type="RefSeq" id="WP_093349730.1">
    <property type="nucleotide sequence ID" value="NZ_FOUY01000029.1"/>
</dbReference>
<evidence type="ECO:0000256" key="13">
    <source>
        <dbReference type="ARBA" id="ARBA00050524"/>
    </source>
</evidence>
<feature type="compositionally biased region" description="Low complexity" evidence="16">
    <location>
        <begin position="1158"/>
        <end position="1174"/>
    </location>
</feature>
<dbReference type="PROSITE" id="PS50126">
    <property type="entry name" value="S1"/>
    <property type="match status" value="1"/>
</dbReference>
<dbReference type="GO" id="GO:0005737">
    <property type="term" value="C:cytoplasm"/>
    <property type="evidence" value="ECO:0007669"/>
    <property type="project" value="UniProtKB-SubCell"/>
</dbReference>
<dbReference type="Pfam" id="PF10150">
    <property type="entry name" value="RNase_E_G"/>
    <property type="match status" value="1"/>
</dbReference>
<feature type="region of interest" description="Disordered" evidence="16">
    <location>
        <begin position="1"/>
        <end position="27"/>
    </location>
</feature>
<dbReference type="InterPro" id="IPR019307">
    <property type="entry name" value="RNA-bd_AU-1/RNase_E/G"/>
</dbReference>
<dbReference type="STRING" id="260086.SAMN05216207_102929"/>
<dbReference type="InterPro" id="IPR012340">
    <property type="entry name" value="NA-bd_OB-fold"/>
</dbReference>
<evidence type="ECO:0000313" key="19">
    <source>
        <dbReference type="Proteomes" id="UP000199614"/>
    </source>
</evidence>
<comment type="cofactor">
    <cofactor evidence="1">
        <name>Mg(2+)</name>
        <dbReference type="ChEBI" id="CHEBI:18420"/>
    </cofactor>
</comment>
<feature type="compositionally biased region" description="Low complexity" evidence="16">
    <location>
        <begin position="985"/>
        <end position="1067"/>
    </location>
</feature>
<feature type="compositionally biased region" description="Basic and acidic residues" evidence="16">
    <location>
        <begin position="266"/>
        <end position="288"/>
    </location>
</feature>
<dbReference type="GO" id="GO:0006364">
    <property type="term" value="P:rRNA processing"/>
    <property type="evidence" value="ECO:0007669"/>
    <property type="project" value="TreeGrafter"/>
</dbReference>
<comment type="similarity">
    <text evidence="4">Belongs to the RNase E/G family.</text>
</comment>
<dbReference type="PANTHER" id="PTHR30001:SF0">
    <property type="entry name" value="RIBONUCLEASE G"/>
    <property type="match status" value="1"/>
</dbReference>
<feature type="compositionally biased region" description="Acidic residues" evidence="16">
    <location>
        <begin position="349"/>
        <end position="367"/>
    </location>
</feature>
<name>A0A1I5E616_PSUAM</name>
<keyword evidence="19" id="KW-1185">Reference proteome</keyword>
<dbReference type="CDD" id="cd04453">
    <property type="entry name" value="S1_RNase_E"/>
    <property type="match status" value="1"/>
</dbReference>
<protein>
    <recommendedName>
        <fullName evidence="15">Ribonuclease E</fullName>
        <ecNumber evidence="14">3.1.26.12</ecNumber>
    </recommendedName>
</protein>
<dbReference type="GO" id="GO:0003723">
    <property type="term" value="F:RNA binding"/>
    <property type="evidence" value="ECO:0007669"/>
    <property type="project" value="UniProtKB-KW"/>
</dbReference>
<dbReference type="GO" id="GO:0008033">
    <property type="term" value="P:tRNA processing"/>
    <property type="evidence" value="ECO:0007669"/>
    <property type="project" value="UniProtKB-KW"/>
</dbReference>
<reference evidence="18 19" key="1">
    <citation type="submission" date="2016-10" db="EMBL/GenBank/DDBJ databases">
        <authorList>
            <person name="de Groot N.N."/>
        </authorList>
    </citation>
    <scope>NUCLEOTIDE SEQUENCE [LARGE SCALE GENOMIC DNA]</scope>
    <source>
        <strain evidence="18 19">CGMCC 4.1877</strain>
    </source>
</reference>
<dbReference type="GO" id="GO:0006397">
    <property type="term" value="P:mRNA processing"/>
    <property type="evidence" value="ECO:0007669"/>
    <property type="project" value="UniProtKB-KW"/>
</dbReference>
<dbReference type="PANTHER" id="PTHR30001">
    <property type="entry name" value="RIBONUCLEASE"/>
    <property type="match status" value="1"/>
</dbReference>
<feature type="compositionally biased region" description="Low complexity" evidence="16">
    <location>
        <begin position="1089"/>
        <end position="1151"/>
    </location>
</feature>
<comment type="cofactor">
    <cofactor evidence="2">
        <name>Zn(2+)</name>
        <dbReference type="ChEBI" id="CHEBI:29105"/>
    </cofactor>
</comment>
<sequence>MSVNDAPAGGTGGPSGEPTPIPDLPEKMRVHALAKLLGRPSKDVLGTLSALGHEVRSVQSNIIRATAEQVAAALAPAAAGAGGPQQSGVSAEPAPSGAEPDPGLGDAQAPVDAPEPAEAETGTGTAAPAAPSGGAPARHDPFAGNTAGQGAAGAPAETSSAGLAPVFAVPMFQAPTAPAAPARPAAPSAGAGEGDDTTSADGGGRSGRKGRRRRRDEDPASTEPATGGSGEEPQAGSGQPAAAADTAEGETATGGSDTRAGTSRDSTTRDSTTRDSEARDASGEHGAEGDDSAEGYDDGDDSDDEGSSRRRRRRGRRGRGRGKGGDEQDCDAGEDSGDTGDTDSGGSDGSDESGSDETDGDSGDDEQSSAGSRRRRRRRRRGGSDVDERSEDDPPNTVTKVREARAESTDDGVQGVRGSTRLEAKRQRRRDGRDAGRRRPPILSEAEFLARRESVDRQMVIRQLADRTEIGVLEDDVLVEHFITGGGTGSASMVGNIYLGRVQNVLPSMEAAFVDIGRGRNAVLYAGEVNWDAAGLNGKARKIEQALSSGDQVLVQVTKDPVGHKGARLTTQISLAGRFLVYVPSGGAAGISRKLPDTERKRLKEMLKEIVPSEAGVIIRTASEGVSHEALERDVRRLQAQWEVVKEKSQKTGPGAPKAPTLLYEEPDMLVKVVRDQFNEDFSKLIVSGADAWDTVSGYVEHVAPELVDRMHRHTGPSDVFTEYRIDEQLLKALDRKVWLPSGGTLVIDRTEAMTVVDVNTGKFTGSGGNLEETVTRNNLEAAEEVVRQLRLRDIGGIIVVDFIDMVLEANRDLVLRRLTECLARDRTRHQVAEVTSLGLVQMTRKRVGGGLLEHFSTQCEHCRGRGVIVSTDPAADHSHGGNGRGNGNGDGNNGNGNGSNGSQGSDGGGRRRRRRGNGGDSGANGGGNTGADRSGSDRSGSEHSGSQHSGSERNGHADRPVDTTSAVAGVAAVAAGRSAKGDEAATAGSPAADAPAPAGNAPAAGAGKPGAPAPAAADNAAPAAADNAVPAAADNAAPAAADGAAPAAAEETVPATADSTVLDAAPAPEPGGDPDTGTAVAEPVGELTGTAAPGSGTTASGTATPAPGTVDRAPSGSTGPAPDAPAGTAAAGTGATTGTAPTGSAPSGATQPGGAGAATTPDTPAATTPDTPAAPAPRRRRVSRSAGSPQRGVDPVVITTSAAGETTPAASRDEVAGPAGGAAPAVPAQPEPAASRPRRPRRAASRPAGPPQDGG</sequence>
<evidence type="ECO:0000256" key="4">
    <source>
        <dbReference type="ARBA" id="ARBA00005522"/>
    </source>
</evidence>
<keyword evidence="11" id="KW-0460">Magnesium</keyword>
<evidence type="ECO:0000256" key="15">
    <source>
        <dbReference type="ARBA" id="ARBA00072999"/>
    </source>
</evidence>
<feature type="compositionally biased region" description="Low complexity" evidence="16">
    <location>
        <begin position="107"/>
        <end position="136"/>
    </location>
</feature>
<keyword evidence="5" id="KW-0963">Cytoplasm</keyword>
<evidence type="ECO:0000256" key="7">
    <source>
        <dbReference type="ARBA" id="ARBA00022694"/>
    </source>
</evidence>
<dbReference type="OrthoDB" id="9804278at2"/>
<evidence type="ECO:0000256" key="6">
    <source>
        <dbReference type="ARBA" id="ARBA00022664"/>
    </source>
</evidence>
<dbReference type="NCBIfam" id="TIGR00757">
    <property type="entry name" value="RNaseEG"/>
    <property type="match status" value="1"/>
</dbReference>
<evidence type="ECO:0000256" key="16">
    <source>
        <dbReference type="SAM" id="MobiDB-lite"/>
    </source>
</evidence>
<feature type="compositionally biased region" description="Low complexity" evidence="16">
    <location>
        <begin position="143"/>
        <end position="156"/>
    </location>
</feature>
<dbReference type="AlphaFoldDB" id="A0A1I5E616"/>
<feature type="compositionally biased region" description="Acidic residues" evidence="16">
    <location>
        <begin position="327"/>
        <end position="341"/>
    </location>
</feature>
<evidence type="ECO:0000313" key="18">
    <source>
        <dbReference type="EMBL" id="SFO06710.1"/>
    </source>
</evidence>
<evidence type="ECO:0000256" key="9">
    <source>
        <dbReference type="ARBA" id="ARBA00022801"/>
    </source>
</evidence>
<feature type="region of interest" description="Disordered" evidence="16">
    <location>
        <begin position="78"/>
        <end position="159"/>
    </location>
</feature>
<keyword evidence="9" id="KW-0378">Hydrolase</keyword>
<feature type="compositionally biased region" description="Basic and acidic residues" evidence="16">
    <location>
        <begin position="420"/>
        <end position="437"/>
    </location>
</feature>
<evidence type="ECO:0000256" key="2">
    <source>
        <dbReference type="ARBA" id="ARBA00001947"/>
    </source>
</evidence>
<feature type="compositionally biased region" description="Basic and acidic residues" evidence="16">
    <location>
        <begin position="951"/>
        <end position="962"/>
    </location>
</feature>
<proteinExistence type="inferred from homology"/>
<dbReference type="Proteomes" id="UP000199614">
    <property type="component" value="Unassembled WGS sequence"/>
</dbReference>
<evidence type="ECO:0000256" key="5">
    <source>
        <dbReference type="ARBA" id="ARBA00022490"/>
    </source>
</evidence>
<evidence type="ECO:0000256" key="11">
    <source>
        <dbReference type="ARBA" id="ARBA00022842"/>
    </source>
</evidence>
<feature type="region of interest" description="Disordered" evidence="16">
    <location>
        <begin position="177"/>
        <end position="440"/>
    </location>
</feature>
<gene>
    <name evidence="18" type="ORF">SAMN05216207_102929</name>
</gene>
<evidence type="ECO:0000256" key="1">
    <source>
        <dbReference type="ARBA" id="ARBA00001946"/>
    </source>
</evidence>
<dbReference type="EMBL" id="FOUY01000029">
    <property type="protein sequence ID" value="SFO06710.1"/>
    <property type="molecule type" value="Genomic_DNA"/>
</dbReference>
<keyword evidence="7" id="KW-0819">tRNA processing</keyword>
<dbReference type="Gene3D" id="1.10.10.2480">
    <property type="match status" value="1"/>
</dbReference>
<evidence type="ECO:0000256" key="14">
    <source>
        <dbReference type="ARBA" id="ARBA00066879"/>
    </source>
</evidence>
<feature type="compositionally biased region" description="Gly residues" evidence="16">
    <location>
        <begin position="919"/>
        <end position="930"/>
    </location>
</feature>
<keyword evidence="8" id="KW-0479">Metal-binding</keyword>
<dbReference type="InterPro" id="IPR006847">
    <property type="entry name" value="IF2_N"/>
</dbReference>
<feature type="compositionally biased region" description="Low complexity" evidence="16">
    <location>
        <begin position="967"/>
        <end position="977"/>
    </location>
</feature>